<dbReference type="Proteomes" id="UP000799302">
    <property type="component" value="Unassembled WGS sequence"/>
</dbReference>
<dbReference type="SMART" id="SM00248">
    <property type="entry name" value="ANK"/>
    <property type="match status" value="4"/>
</dbReference>
<evidence type="ECO:0000313" key="2">
    <source>
        <dbReference type="EMBL" id="KAF2668471.1"/>
    </source>
</evidence>
<reference evidence="2" key="1">
    <citation type="journal article" date="2020" name="Stud. Mycol.">
        <title>101 Dothideomycetes genomes: a test case for predicting lifestyles and emergence of pathogens.</title>
        <authorList>
            <person name="Haridas S."/>
            <person name="Albert R."/>
            <person name="Binder M."/>
            <person name="Bloem J."/>
            <person name="Labutti K."/>
            <person name="Salamov A."/>
            <person name="Andreopoulos B."/>
            <person name="Baker S."/>
            <person name="Barry K."/>
            <person name="Bills G."/>
            <person name="Bluhm B."/>
            <person name="Cannon C."/>
            <person name="Castanera R."/>
            <person name="Culley D."/>
            <person name="Daum C."/>
            <person name="Ezra D."/>
            <person name="Gonzalez J."/>
            <person name="Henrissat B."/>
            <person name="Kuo A."/>
            <person name="Liang C."/>
            <person name="Lipzen A."/>
            <person name="Lutzoni F."/>
            <person name="Magnuson J."/>
            <person name="Mondo S."/>
            <person name="Nolan M."/>
            <person name="Ohm R."/>
            <person name="Pangilinan J."/>
            <person name="Park H.-J."/>
            <person name="Ramirez L."/>
            <person name="Alfaro M."/>
            <person name="Sun H."/>
            <person name="Tritt A."/>
            <person name="Yoshinaga Y."/>
            <person name="Zwiers L.-H."/>
            <person name="Turgeon B."/>
            <person name="Goodwin S."/>
            <person name="Spatafora J."/>
            <person name="Crous P."/>
            <person name="Grigoriev I."/>
        </authorList>
    </citation>
    <scope>NUCLEOTIDE SEQUENCE</scope>
    <source>
        <strain evidence="2">CBS 115976</strain>
    </source>
</reference>
<feature type="repeat" description="ANK" evidence="1">
    <location>
        <begin position="75"/>
        <end position="108"/>
    </location>
</feature>
<protein>
    <submittedName>
        <fullName evidence="2">Ankyrin</fullName>
    </submittedName>
</protein>
<dbReference type="AlphaFoldDB" id="A0A6A6UA50"/>
<dbReference type="PANTHER" id="PTHR24118">
    <property type="entry name" value="POTE ANKYRIN DOMAIN"/>
    <property type="match status" value="1"/>
</dbReference>
<gene>
    <name evidence="2" type="ORF">BT63DRAFT_278020</name>
</gene>
<feature type="repeat" description="ANK" evidence="1">
    <location>
        <begin position="109"/>
        <end position="141"/>
    </location>
</feature>
<dbReference type="SUPFAM" id="SSF48403">
    <property type="entry name" value="Ankyrin repeat"/>
    <property type="match status" value="1"/>
</dbReference>
<dbReference type="PROSITE" id="PS50297">
    <property type="entry name" value="ANK_REP_REGION"/>
    <property type="match status" value="2"/>
</dbReference>
<evidence type="ECO:0000256" key="1">
    <source>
        <dbReference type="PROSITE-ProRule" id="PRU00023"/>
    </source>
</evidence>
<name>A0A6A6UA50_9PEZI</name>
<dbReference type="PROSITE" id="PS50088">
    <property type="entry name" value="ANK_REPEAT"/>
    <property type="match status" value="4"/>
</dbReference>
<dbReference type="Pfam" id="PF12796">
    <property type="entry name" value="Ank_2"/>
    <property type="match status" value="1"/>
</dbReference>
<dbReference type="PANTHER" id="PTHR24118:SF99">
    <property type="entry name" value="POTE ANKYRIN DOMAIN FAMILY MEMBER 3C-RELATED"/>
    <property type="match status" value="1"/>
</dbReference>
<organism evidence="2 3">
    <name type="scientific">Microthyrium microscopicum</name>
    <dbReference type="NCBI Taxonomy" id="703497"/>
    <lineage>
        <taxon>Eukaryota</taxon>
        <taxon>Fungi</taxon>
        <taxon>Dikarya</taxon>
        <taxon>Ascomycota</taxon>
        <taxon>Pezizomycotina</taxon>
        <taxon>Dothideomycetes</taxon>
        <taxon>Dothideomycetes incertae sedis</taxon>
        <taxon>Microthyriales</taxon>
        <taxon>Microthyriaceae</taxon>
        <taxon>Microthyrium</taxon>
    </lineage>
</organism>
<dbReference type="InterPro" id="IPR002110">
    <property type="entry name" value="Ankyrin_rpt"/>
</dbReference>
<accession>A0A6A6UA50</accession>
<dbReference type="Gene3D" id="1.25.40.20">
    <property type="entry name" value="Ankyrin repeat-containing domain"/>
    <property type="match status" value="1"/>
</dbReference>
<dbReference type="OrthoDB" id="4772757at2759"/>
<evidence type="ECO:0000313" key="3">
    <source>
        <dbReference type="Proteomes" id="UP000799302"/>
    </source>
</evidence>
<keyword evidence="3" id="KW-1185">Reference proteome</keyword>
<proteinExistence type="predicted"/>
<sequence>MTIQSMNNVQWKPLRLAANMKQEKLVELLLAKGALIDSADASGATALFQAVANHSIQMATLLLDHGASINALNSLGESILHRASRYDCSIEMFEMLMKRGANIHHKGDLGRTPLHTAAGYAKPAIVKLLLDNGADATSLDDTDDSPVVACSAGQQ</sequence>
<dbReference type="InterPro" id="IPR036770">
    <property type="entry name" value="Ankyrin_rpt-contain_sf"/>
</dbReference>
<feature type="repeat" description="ANK" evidence="1">
    <location>
        <begin position="13"/>
        <end position="41"/>
    </location>
</feature>
<dbReference type="Pfam" id="PF13606">
    <property type="entry name" value="Ank_3"/>
    <property type="match status" value="1"/>
</dbReference>
<keyword evidence="1" id="KW-0040">ANK repeat</keyword>
<dbReference type="EMBL" id="MU004236">
    <property type="protein sequence ID" value="KAF2668471.1"/>
    <property type="molecule type" value="Genomic_DNA"/>
</dbReference>
<feature type="repeat" description="ANK" evidence="1">
    <location>
        <begin position="42"/>
        <end position="74"/>
    </location>
</feature>